<reference evidence="2" key="1">
    <citation type="journal article" date="2014" name="Science">
        <title>Ancient hybridizations among the ancestral genomes of bread wheat.</title>
        <authorList>
            <consortium name="International Wheat Genome Sequencing Consortium,"/>
            <person name="Marcussen T."/>
            <person name="Sandve S.R."/>
            <person name="Heier L."/>
            <person name="Spannagl M."/>
            <person name="Pfeifer M."/>
            <person name="Jakobsen K.S."/>
            <person name="Wulff B.B."/>
            <person name="Steuernagel B."/>
            <person name="Mayer K.F."/>
            <person name="Olsen O.A."/>
        </authorList>
    </citation>
    <scope>NUCLEOTIDE SEQUENCE [LARGE SCALE GENOMIC DNA]</scope>
    <source>
        <strain evidence="2">cv. AL8/78</strain>
    </source>
</reference>
<proteinExistence type="predicted"/>
<reference evidence="1" key="3">
    <citation type="journal article" date="2017" name="Nature">
        <title>Genome sequence of the progenitor of the wheat D genome Aegilops tauschii.</title>
        <authorList>
            <person name="Luo M.C."/>
            <person name="Gu Y.Q."/>
            <person name="Puiu D."/>
            <person name="Wang H."/>
            <person name="Twardziok S.O."/>
            <person name="Deal K.R."/>
            <person name="Huo N."/>
            <person name="Zhu T."/>
            <person name="Wang L."/>
            <person name="Wang Y."/>
            <person name="McGuire P.E."/>
            <person name="Liu S."/>
            <person name="Long H."/>
            <person name="Ramasamy R.K."/>
            <person name="Rodriguez J.C."/>
            <person name="Van S.L."/>
            <person name="Yuan L."/>
            <person name="Wang Z."/>
            <person name="Xia Z."/>
            <person name="Xiao L."/>
            <person name="Anderson O.D."/>
            <person name="Ouyang S."/>
            <person name="Liang Y."/>
            <person name="Zimin A.V."/>
            <person name="Pertea G."/>
            <person name="Qi P."/>
            <person name="Bennetzen J.L."/>
            <person name="Dai X."/>
            <person name="Dawson M.W."/>
            <person name="Muller H.G."/>
            <person name="Kugler K."/>
            <person name="Rivarola-Duarte L."/>
            <person name="Spannagl M."/>
            <person name="Mayer K.F.X."/>
            <person name="Lu F.H."/>
            <person name="Bevan M.W."/>
            <person name="Leroy P."/>
            <person name="Li P."/>
            <person name="You F.M."/>
            <person name="Sun Q."/>
            <person name="Liu Z."/>
            <person name="Lyons E."/>
            <person name="Wicker T."/>
            <person name="Salzberg S.L."/>
            <person name="Devos K.M."/>
            <person name="Dvorak J."/>
        </authorList>
    </citation>
    <scope>NUCLEOTIDE SEQUENCE [LARGE SCALE GENOMIC DNA]</scope>
    <source>
        <strain evidence="1">cv. AL8/78</strain>
    </source>
</reference>
<name>A0A452ZNJ3_AEGTS</name>
<evidence type="ECO:0000313" key="2">
    <source>
        <dbReference type="Proteomes" id="UP000015105"/>
    </source>
</evidence>
<dbReference type="EnsemblPlants" id="AET1Gv20858100.2">
    <property type="protein sequence ID" value="AET1Gv20858100.2"/>
    <property type="gene ID" value="AET1Gv20858100"/>
</dbReference>
<organism evidence="1 2">
    <name type="scientific">Aegilops tauschii subsp. strangulata</name>
    <name type="common">Goatgrass</name>
    <dbReference type="NCBI Taxonomy" id="200361"/>
    <lineage>
        <taxon>Eukaryota</taxon>
        <taxon>Viridiplantae</taxon>
        <taxon>Streptophyta</taxon>
        <taxon>Embryophyta</taxon>
        <taxon>Tracheophyta</taxon>
        <taxon>Spermatophyta</taxon>
        <taxon>Magnoliopsida</taxon>
        <taxon>Liliopsida</taxon>
        <taxon>Poales</taxon>
        <taxon>Poaceae</taxon>
        <taxon>BOP clade</taxon>
        <taxon>Pooideae</taxon>
        <taxon>Triticodae</taxon>
        <taxon>Triticeae</taxon>
        <taxon>Triticinae</taxon>
        <taxon>Aegilops</taxon>
    </lineage>
</organism>
<reference evidence="2" key="2">
    <citation type="journal article" date="2017" name="Nat. Plants">
        <title>The Aegilops tauschii genome reveals multiple impacts of transposons.</title>
        <authorList>
            <person name="Zhao G."/>
            <person name="Zou C."/>
            <person name="Li K."/>
            <person name="Wang K."/>
            <person name="Li T."/>
            <person name="Gao L."/>
            <person name="Zhang X."/>
            <person name="Wang H."/>
            <person name="Yang Z."/>
            <person name="Liu X."/>
            <person name="Jiang W."/>
            <person name="Mao L."/>
            <person name="Kong X."/>
            <person name="Jiao Y."/>
            <person name="Jia J."/>
        </authorList>
    </citation>
    <scope>NUCLEOTIDE SEQUENCE [LARGE SCALE GENOMIC DNA]</scope>
    <source>
        <strain evidence="2">cv. AL8/78</strain>
    </source>
</reference>
<dbReference type="Gramene" id="AET1Gv20858100.2">
    <property type="protein sequence ID" value="AET1Gv20858100.2"/>
    <property type="gene ID" value="AET1Gv20858100"/>
</dbReference>
<dbReference type="Proteomes" id="UP000015105">
    <property type="component" value="Chromosome 1D"/>
</dbReference>
<evidence type="ECO:0000313" key="1">
    <source>
        <dbReference type="EnsemblPlants" id="AET1Gv20858100.2"/>
    </source>
</evidence>
<reference evidence="1" key="5">
    <citation type="journal article" date="2021" name="G3 (Bethesda)">
        <title>Aegilops tauschii genome assembly Aet v5.0 features greater sequence contiguity and improved annotation.</title>
        <authorList>
            <person name="Wang L."/>
            <person name="Zhu T."/>
            <person name="Rodriguez J.C."/>
            <person name="Deal K.R."/>
            <person name="Dubcovsky J."/>
            <person name="McGuire P.E."/>
            <person name="Lux T."/>
            <person name="Spannagl M."/>
            <person name="Mayer K.F.X."/>
            <person name="Baldrich P."/>
            <person name="Meyers B.C."/>
            <person name="Huo N."/>
            <person name="Gu Y.Q."/>
            <person name="Zhou H."/>
            <person name="Devos K.M."/>
            <person name="Bennetzen J.L."/>
            <person name="Unver T."/>
            <person name="Budak H."/>
            <person name="Gulick P.J."/>
            <person name="Galiba G."/>
            <person name="Kalapos B."/>
            <person name="Nelson D.R."/>
            <person name="Li P."/>
            <person name="You F.M."/>
            <person name="Luo M.C."/>
            <person name="Dvorak J."/>
        </authorList>
    </citation>
    <scope>NUCLEOTIDE SEQUENCE [LARGE SCALE GENOMIC DNA]</scope>
    <source>
        <strain evidence="1">cv. AL8/78</strain>
    </source>
</reference>
<accession>A0A452ZNJ3</accession>
<dbReference type="AlphaFoldDB" id="A0A452ZNJ3"/>
<sequence length="102" mass="11815">MRLTVEAVHITIITRSDYSDGSLPAVLLLYHVRLPMAPGGEILGVVFGWGTKCNRMVMVPRRWNRLVPFVCFVSVWFERWIWLSSPLCVEMVRLPPMHVYTI</sequence>
<keyword evidence="2" id="KW-1185">Reference proteome</keyword>
<protein>
    <submittedName>
        <fullName evidence="1">Uncharacterized protein</fullName>
    </submittedName>
</protein>
<reference evidence="1" key="4">
    <citation type="submission" date="2019-03" db="UniProtKB">
        <authorList>
            <consortium name="EnsemblPlants"/>
        </authorList>
    </citation>
    <scope>IDENTIFICATION</scope>
</reference>